<evidence type="ECO:0000256" key="1">
    <source>
        <dbReference type="ARBA" id="ARBA00007789"/>
    </source>
</evidence>
<dbReference type="Pfam" id="PF00296">
    <property type="entry name" value="Bac_luciferase"/>
    <property type="match status" value="1"/>
</dbReference>
<dbReference type="AlphaFoldDB" id="A0A1H0QYN2"/>
<accession>A0A1H0QYN2</accession>
<reference evidence="4" key="1">
    <citation type="submission" date="2016-10" db="EMBL/GenBank/DDBJ databases">
        <authorList>
            <person name="Varghese N."/>
            <person name="Submissions S."/>
        </authorList>
    </citation>
    <scope>NUCLEOTIDE SEQUENCE [LARGE SCALE GENOMIC DNA]</scope>
    <source>
        <strain evidence="4">CGMCC 4.6609</strain>
    </source>
</reference>
<dbReference type="GO" id="GO:0005829">
    <property type="term" value="C:cytosol"/>
    <property type="evidence" value="ECO:0007669"/>
    <property type="project" value="TreeGrafter"/>
</dbReference>
<dbReference type="CDD" id="cd00347">
    <property type="entry name" value="Flavin_utilizing_monoxygenases"/>
    <property type="match status" value="1"/>
</dbReference>
<gene>
    <name evidence="3" type="ORF">SAMN05421507_10677</name>
</gene>
<dbReference type="GO" id="GO:0016705">
    <property type="term" value="F:oxidoreductase activity, acting on paired donors, with incorporation or reduction of molecular oxygen"/>
    <property type="evidence" value="ECO:0007669"/>
    <property type="project" value="InterPro"/>
</dbReference>
<dbReference type="FunFam" id="3.20.20.30:FF:000002">
    <property type="entry name" value="LLM class flavin-dependent oxidoreductase"/>
    <property type="match status" value="1"/>
</dbReference>
<dbReference type="InterPro" id="IPR019949">
    <property type="entry name" value="CmoO-like"/>
</dbReference>
<dbReference type="RefSeq" id="WP_090098331.1">
    <property type="nucleotide sequence ID" value="NZ_FNIX01000006.1"/>
</dbReference>
<dbReference type="OrthoDB" id="9780518at2"/>
<evidence type="ECO:0000313" key="3">
    <source>
        <dbReference type="EMBL" id="SDP22381.1"/>
    </source>
</evidence>
<evidence type="ECO:0000313" key="4">
    <source>
        <dbReference type="Proteomes" id="UP000199691"/>
    </source>
</evidence>
<keyword evidence="4" id="KW-1185">Reference proteome</keyword>
<dbReference type="STRING" id="641025.SAMN05421507_10677"/>
<proteinExistence type="predicted"/>
<organism evidence="3 4">
    <name type="scientific">Lentzea jiangxiensis</name>
    <dbReference type="NCBI Taxonomy" id="641025"/>
    <lineage>
        <taxon>Bacteria</taxon>
        <taxon>Bacillati</taxon>
        <taxon>Actinomycetota</taxon>
        <taxon>Actinomycetes</taxon>
        <taxon>Pseudonocardiales</taxon>
        <taxon>Pseudonocardiaceae</taxon>
        <taxon>Lentzea</taxon>
    </lineage>
</organism>
<dbReference type="InterPro" id="IPR011251">
    <property type="entry name" value="Luciferase-like_dom"/>
</dbReference>
<dbReference type="PANTHER" id="PTHR30137:SF6">
    <property type="entry name" value="LUCIFERASE-LIKE MONOOXYGENASE"/>
    <property type="match status" value="1"/>
</dbReference>
<dbReference type="Proteomes" id="UP000199691">
    <property type="component" value="Unassembled WGS sequence"/>
</dbReference>
<dbReference type="SUPFAM" id="SSF51679">
    <property type="entry name" value="Bacterial luciferase-like"/>
    <property type="match status" value="1"/>
</dbReference>
<dbReference type="InterPro" id="IPR036661">
    <property type="entry name" value="Luciferase-like_sf"/>
</dbReference>
<dbReference type="NCBIfam" id="TIGR03558">
    <property type="entry name" value="oxido_grp_1"/>
    <property type="match status" value="1"/>
</dbReference>
<dbReference type="InterPro" id="IPR050766">
    <property type="entry name" value="Bact_Lucif_Oxidored"/>
</dbReference>
<feature type="domain" description="Luciferase-like" evidence="2">
    <location>
        <begin position="10"/>
        <end position="304"/>
    </location>
</feature>
<protein>
    <submittedName>
        <fullName evidence="3">Luciferase family oxidoreductase, group 1</fullName>
    </submittedName>
</protein>
<dbReference type="Gene3D" id="3.20.20.30">
    <property type="entry name" value="Luciferase-like domain"/>
    <property type="match status" value="1"/>
</dbReference>
<dbReference type="PANTHER" id="PTHR30137">
    <property type="entry name" value="LUCIFERASE-LIKE MONOOXYGENASE"/>
    <property type="match status" value="1"/>
</dbReference>
<evidence type="ECO:0000259" key="2">
    <source>
        <dbReference type="Pfam" id="PF00296"/>
    </source>
</evidence>
<dbReference type="EMBL" id="FNIX01000006">
    <property type="protein sequence ID" value="SDP22381.1"/>
    <property type="molecule type" value="Genomic_DNA"/>
</dbReference>
<name>A0A1H0QYN2_9PSEU</name>
<sequence>MSRLSDIPLSVLDLAPITSGSDATTALRNSRELAQQAERLGYHRYWFAEHHNMPGIASSAPAVLIGHVADATSTIRVGSGGVMLPNHAPLVVAEQFGMLEALHPGRIDLGIGRAPGTDQKTARALRRTEAGLSAENFPQELTELIKYFEGTAELNAVPAAGNKPPIWLLGSSGYSAQAAGMLGLPFAFAHHFSAQNTLPALELYRRHFRPSEVLQEPYAMVCASVIVADTDEQARYLAGPGALSFVRLRQGRPAPLATPQEAADYPYTETDELVIEDRMANQIIGSPSTARAGIDELLESTAADELMVTTIVHGHDDRLRSFELLGEIAERTPSLDRSAAHT</sequence>
<comment type="similarity">
    <text evidence="1">To bacterial alkanal monooxygenase alpha and beta chains.</text>
</comment>